<dbReference type="AlphaFoldDB" id="A0AAQ3WTH3"/>
<dbReference type="EMBL" id="CP144748">
    <property type="protein sequence ID" value="WVZ72971.1"/>
    <property type="molecule type" value="Genomic_DNA"/>
</dbReference>
<name>A0AAQ3WTH3_PASNO</name>
<protein>
    <submittedName>
        <fullName evidence="1">Uncharacterized protein</fullName>
    </submittedName>
</protein>
<sequence length="95" mass="10860">MGHRSHATSYLSRGVVSRSVALSGHHLRRCMFEPNCTSMDSGQQLPTSLLHQSLIWEKIKRVKNVGSETCDVNKRTVYLWVIRQASRLMLRGRAH</sequence>
<gene>
    <name evidence="1" type="ORF">U9M48_021348</name>
</gene>
<organism evidence="1 2">
    <name type="scientific">Paspalum notatum var. saurae</name>
    <dbReference type="NCBI Taxonomy" id="547442"/>
    <lineage>
        <taxon>Eukaryota</taxon>
        <taxon>Viridiplantae</taxon>
        <taxon>Streptophyta</taxon>
        <taxon>Embryophyta</taxon>
        <taxon>Tracheophyta</taxon>
        <taxon>Spermatophyta</taxon>
        <taxon>Magnoliopsida</taxon>
        <taxon>Liliopsida</taxon>
        <taxon>Poales</taxon>
        <taxon>Poaceae</taxon>
        <taxon>PACMAD clade</taxon>
        <taxon>Panicoideae</taxon>
        <taxon>Andropogonodae</taxon>
        <taxon>Paspaleae</taxon>
        <taxon>Paspalinae</taxon>
        <taxon>Paspalum</taxon>
    </lineage>
</organism>
<keyword evidence="2" id="KW-1185">Reference proteome</keyword>
<dbReference type="Proteomes" id="UP001341281">
    <property type="component" value="Chromosome 04"/>
</dbReference>
<reference evidence="1 2" key="1">
    <citation type="submission" date="2024-02" db="EMBL/GenBank/DDBJ databases">
        <title>High-quality chromosome-scale genome assembly of Pensacola bahiagrass (Paspalum notatum Flugge var. saurae).</title>
        <authorList>
            <person name="Vega J.M."/>
            <person name="Podio M."/>
            <person name="Orjuela J."/>
            <person name="Siena L.A."/>
            <person name="Pessino S.C."/>
            <person name="Combes M.C."/>
            <person name="Mariac C."/>
            <person name="Albertini E."/>
            <person name="Pupilli F."/>
            <person name="Ortiz J.P.A."/>
            <person name="Leblanc O."/>
        </authorList>
    </citation>
    <scope>NUCLEOTIDE SEQUENCE [LARGE SCALE GENOMIC DNA]</scope>
    <source>
        <strain evidence="1">R1</strain>
        <tissue evidence="1">Leaf</tissue>
    </source>
</reference>
<accession>A0AAQ3WTH3</accession>
<evidence type="ECO:0000313" key="1">
    <source>
        <dbReference type="EMBL" id="WVZ72971.1"/>
    </source>
</evidence>
<evidence type="ECO:0000313" key="2">
    <source>
        <dbReference type="Proteomes" id="UP001341281"/>
    </source>
</evidence>
<proteinExistence type="predicted"/>